<evidence type="ECO:0000256" key="1">
    <source>
        <dbReference type="ARBA" id="ARBA00005417"/>
    </source>
</evidence>
<dbReference type="InterPro" id="IPR003439">
    <property type="entry name" value="ABC_transporter-like_ATP-bd"/>
</dbReference>
<proteinExistence type="inferred from homology"/>
<dbReference type="PANTHER" id="PTHR42788:SF20">
    <property type="entry name" value="ABC TRANSPORTER ATP-BINDING PROTEIN"/>
    <property type="match status" value="1"/>
</dbReference>
<dbReference type="PANTHER" id="PTHR42788">
    <property type="entry name" value="TAURINE IMPORT ATP-BINDING PROTEIN-RELATED"/>
    <property type="match status" value="1"/>
</dbReference>
<name>A0A0B3SQW1_9RHOB</name>
<dbReference type="InterPro" id="IPR017871">
    <property type="entry name" value="ABC_transporter-like_CS"/>
</dbReference>
<sequence length="259" mass="29075">MNMHADFSPVETQEPAILIDQVNKQFGAVTAIENLSFHVNRGEIVSFLGRTGAGKSTALNLIMGNMSPTSGRVRVMGMDPNKDFRKLRRTISVGFQTDRLLPWRTAIENVELGLQILHYHKAEIREKAREWLARVNLADAADLYPHELSGGMRQRVSLARALAIDPEILLLDECFSQLDHVTSQTLRSDVSAVIREYRKTCLFITHRIDDAIEMADRILVLGAPARLLLEVSPTPEDRTDHDKFQLLHDKIADALGVDS</sequence>
<dbReference type="STRING" id="561184.SAMN05216376_11715"/>
<accession>A0A0B3SQW1</accession>
<dbReference type="PROSITE" id="PS00211">
    <property type="entry name" value="ABC_TRANSPORTER_1"/>
    <property type="match status" value="1"/>
</dbReference>
<dbReference type="PATRIC" id="fig|1515334.3.peg.2385"/>
<evidence type="ECO:0000313" key="7">
    <source>
        <dbReference type="Proteomes" id="UP000030960"/>
    </source>
</evidence>
<evidence type="ECO:0000256" key="2">
    <source>
        <dbReference type="ARBA" id="ARBA00022448"/>
    </source>
</evidence>
<evidence type="ECO:0000256" key="4">
    <source>
        <dbReference type="ARBA" id="ARBA00022840"/>
    </source>
</evidence>
<dbReference type="PROSITE" id="PS50893">
    <property type="entry name" value="ABC_TRANSPORTER_2"/>
    <property type="match status" value="1"/>
</dbReference>
<dbReference type="EMBL" id="JSUQ01000009">
    <property type="protein sequence ID" value="KHQ52824.1"/>
    <property type="molecule type" value="Genomic_DNA"/>
</dbReference>
<dbReference type="InterPro" id="IPR027417">
    <property type="entry name" value="P-loop_NTPase"/>
</dbReference>
<feature type="domain" description="ABC transporter" evidence="5">
    <location>
        <begin position="17"/>
        <end position="248"/>
    </location>
</feature>
<comment type="similarity">
    <text evidence="1">Belongs to the ABC transporter superfamily.</text>
</comment>
<evidence type="ECO:0000313" key="6">
    <source>
        <dbReference type="EMBL" id="KHQ52824.1"/>
    </source>
</evidence>
<keyword evidence="7" id="KW-1185">Reference proteome</keyword>
<reference evidence="6 7" key="1">
    <citation type="submission" date="2014-10" db="EMBL/GenBank/DDBJ databases">
        <title>Genome sequence of Ponticoccus sp. strain UMTAT08 isolated from clonal culture of toxic dinoflagellate Alexandrium tamiyavanichii.</title>
        <authorList>
            <person name="Gan H.Y."/>
            <person name="Muhd D.-D."/>
            <person name="Mohd Noor M.E."/>
            <person name="Yeong Y.S."/>
            <person name="Usup G."/>
        </authorList>
    </citation>
    <scope>NUCLEOTIDE SEQUENCE [LARGE SCALE GENOMIC DNA]</scope>
    <source>
        <strain evidence="6 7">UMTAT08</strain>
    </source>
</reference>
<dbReference type="InterPro" id="IPR050166">
    <property type="entry name" value="ABC_transporter_ATP-bind"/>
</dbReference>
<gene>
    <name evidence="6" type="ORF">OA50_02367</name>
</gene>
<dbReference type="GO" id="GO:0005524">
    <property type="term" value="F:ATP binding"/>
    <property type="evidence" value="ECO:0007669"/>
    <property type="project" value="UniProtKB-KW"/>
</dbReference>
<keyword evidence="3" id="KW-0547">Nucleotide-binding</keyword>
<keyword evidence="4" id="KW-0067">ATP-binding</keyword>
<comment type="caution">
    <text evidence="6">The sequence shown here is derived from an EMBL/GenBank/DDBJ whole genome shotgun (WGS) entry which is preliminary data.</text>
</comment>
<dbReference type="SMART" id="SM00382">
    <property type="entry name" value="AAA"/>
    <property type="match status" value="1"/>
</dbReference>
<dbReference type="AlphaFoldDB" id="A0A0B3SQW1"/>
<evidence type="ECO:0000256" key="3">
    <source>
        <dbReference type="ARBA" id="ARBA00022741"/>
    </source>
</evidence>
<dbReference type="SUPFAM" id="SSF52540">
    <property type="entry name" value="P-loop containing nucleoside triphosphate hydrolases"/>
    <property type="match status" value="1"/>
</dbReference>
<dbReference type="Gene3D" id="3.40.50.300">
    <property type="entry name" value="P-loop containing nucleotide triphosphate hydrolases"/>
    <property type="match status" value="1"/>
</dbReference>
<protein>
    <submittedName>
        <fullName evidence="6">ABC transporter-like protein</fullName>
    </submittedName>
</protein>
<organism evidence="6 7">
    <name type="scientific">Mameliella alba</name>
    <dbReference type="NCBI Taxonomy" id="561184"/>
    <lineage>
        <taxon>Bacteria</taxon>
        <taxon>Pseudomonadati</taxon>
        <taxon>Pseudomonadota</taxon>
        <taxon>Alphaproteobacteria</taxon>
        <taxon>Rhodobacterales</taxon>
        <taxon>Roseobacteraceae</taxon>
        <taxon>Mameliella</taxon>
    </lineage>
</organism>
<dbReference type="GO" id="GO:0016887">
    <property type="term" value="F:ATP hydrolysis activity"/>
    <property type="evidence" value="ECO:0007669"/>
    <property type="project" value="InterPro"/>
</dbReference>
<dbReference type="Pfam" id="PF00005">
    <property type="entry name" value="ABC_tran"/>
    <property type="match status" value="1"/>
</dbReference>
<keyword evidence="2" id="KW-0813">Transport</keyword>
<dbReference type="Proteomes" id="UP000030960">
    <property type="component" value="Unassembled WGS sequence"/>
</dbReference>
<evidence type="ECO:0000259" key="5">
    <source>
        <dbReference type="PROSITE" id="PS50893"/>
    </source>
</evidence>
<dbReference type="InterPro" id="IPR003593">
    <property type="entry name" value="AAA+_ATPase"/>
</dbReference>